<dbReference type="AlphaFoldDB" id="A0A8J7REC0"/>
<dbReference type="NCBIfam" id="TIGR03958">
    <property type="entry name" value="monoFe_hyd_HmdC"/>
    <property type="match status" value="1"/>
</dbReference>
<proteinExistence type="predicted"/>
<comment type="caution">
    <text evidence="1">The sequence shown here is derived from an EMBL/GenBank/DDBJ whole genome shotgun (WGS) entry which is preliminary data.</text>
</comment>
<name>A0A8J7REC0_METVO</name>
<dbReference type="EMBL" id="JAGGMV010000001">
    <property type="protein sequence ID" value="MBP2200624.1"/>
    <property type="molecule type" value="Genomic_DNA"/>
</dbReference>
<gene>
    <name evidence="1" type="ORF">J3E07_000022</name>
</gene>
<dbReference type="Proteomes" id="UP000740329">
    <property type="component" value="Unassembled WGS sequence"/>
</dbReference>
<sequence length="511" mass="57120">MLELIKESVNNPMAALELKGIINKKLITSKLKESDIIEIVDTLGNFELDELYRLGNNFRKFPMGCDLVELGVGPCSSTLDLREFLENCTLTDHMGFPIHLCAYAIADIAEKENMTPFEVMDKIYNLVDVPLDLDHFGENGPMRFPKEITHCMGECYNQGPPYKGCPKDRIHKRLLDKEQKYAYEFEDWIKKSSTVCVNVVKEQGGEEHSASIDEMEKVVSASKKFGKGIEGIFHIGDGYDDLITGLTACNDLDVDVFVVEGGPFNRSNDRLKDFAKSIVASRILVKGGVVATNGAYEDECRVGLRSGLNVILTGFVGNHHGYMCGYKPGTAKRTNFGLPRVLSIVKEELANLNICLATKNQLEAISKGNKFLTYNNKSYIYPETVGNYFMGDAHFTTVKDSNLGRKPYFGKNLNSLEEELGNYDKLGLLGARYISWGIANNLKPEEVYISDVDPWVEKATIKILNDNGINAYACNGRDKEVIKNADKSVITTMIPEIMIRIMKKTNAINLF</sequence>
<protein>
    <submittedName>
        <fullName evidence="1">5,10-methenyltetrahydromethanopterin hydrogenase cofactor biosynthesis protein HmdC</fullName>
    </submittedName>
</protein>
<reference evidence="1" key="1">
    <citation type="submission" date="2021-03" db="EMBL/GenBank/DDBJ databases">
        <title>Genomic Encyclopedia of Type Strains, Phase IV (KMG-V): Genome sequencing to study the core and pangenomes of soil and plant-associated prokaryotes.</title>
        <authorList>
            <person name="Whitman W."/>
        </authorList>
    </citation>
    <scope>NUCLEOTIDE SEQUENCE</scope>
    <source>
        <strain evidence="1">C4</strain>
    </source>
</reference>
<dbReference type="PIRSF" id="PIRSF019375">
    <property type="entry name" value="UCP019375"/>
    <property type="match status" value="1"/>
</dbReference>
<organism evidence="1 2">
    <name type="scientific">Methanococcus voltae</name>
    <dbReference type="NCBI Taxonomy" id="2188"/>
    <lineage>
        <taxon>Archaea</taxon>
        <taxon>Methanobacteriati</taxon>
        <taxon>Methanobacteriota</taxon>
        <taxon>Methanomada group</taxon>
        <taxon>Methanococci</taxon>
        <taxon>Methanococcales</taxon>
        <taxon>Methanococcaceae</taxon>
        <taxon>Methanococcus</taxon>
    </lineage>
</organism>
<accession>A0A8J7REC0</accession>
<evidence type="ECO:0000313" key="2">
    <source>
        <dbReference type="Proteomes" id="UP000740329"/>
    </source>
</evidence>
<dbReference type="InterPro" id="IPR016760">
    <property type="entry name" value="HcgG-like"/>
</dbReference>
<dbReference type="Pfam" id="PF10113">
    <property type="entry name" value="Fibrillarin_2"/>
    <property type="match status" value="1"/>
</dbReference>
<dbReference type="RefSeq" id="WP_209590017.1">
    <property type="nucleotide sequence ID" value="NZ_JAGGMU010000001.1"/>
</dbReference>
<evidence type="ECO:0000313" key="1">
    <source>
        <dbReference type="EMBL" id="MBP2200624.1"/>
    </source>
</evidence>
<dbReference type="OrthoDB" id="114142at2157"/>